<proteinExistence type="predicted"/>
<accession>A0A0U1L380</accession>
<dbReference type="AlphaFoldDB" id="A0A0U1L380"/>
<evidence type="ECO:0000313" key="2">
    <source>
        <dbReference type="Proteomes" id="UP000049855"/>
    </source>
</evidence>
<dbReference type="RefSeq" id="WP_021170162.1">
    <property type="nucleotide sequence ID" value="NZ_CTRP01000014.1"/>
</dbReference>
<organism evidence="1 2">
    <name type="scientific">Sporomusa ovata</name>
    <dbReference type="NCBI Taxonomy" id="2378"/>
    <lineage>
        <taxon>Bacteria</taxon>
        <taxon>Bacillati</taxon>
        <taxon>Bacillota</taxon>
        <taxon>Negativicutes</taxon>
        <taxon>Selenomonadales</taxon>
        <taxon>Sporomusaceae</taxon>
        <taxon>Sporomusa</taxon>
    </lineage>
</organism>
<dbReference type="Proteomes" id="UP000049855">
    <property type="component" value="Unassembled WGS sequence"/>
</dbReference>
<sequence>MKCLICNKNMPFDCTCSDMGKRIQLVRDAKQIADSEKLFKEFVKVKLGVDVE</sequence>
<evidence type="ECO:0000313" key="1">
    <source>
        <dbReference type="EMBL" id="CQR74151.1"/>
    </source>
</evidence>
<reference evidence="2" key="1">
    <citation type="submission" date="2015-03" db="EMBL/GenBank/DDBJ databases">
        <authorList>
            <person name="Nijsse Bart"/>
        </authorList>
    </citation>
    <scope>NUCLEOTIDE SEQUENCE [LARGE SCALE GENOMIC DNA]</scope>
</reference>
<protein>
    <submittedName>
        <fullName evidence="1">Uncharacterized protein</fullName>
    </submittedName>
</protein>
<name>A0A0U1L380_9FIRM</name>
<dbReference type="EMBL" id="CTRP01000014">
    <property type="protein sequence ID" value="CQR74151.1"/>
    <property type="molecule type" value="Genomic_DNA"/>
</dbReference>
<keyword evidence="2" id="KW-1185">Reference proteome</keyword>
<gene>
    <name evidence="1" type="ORF">SpAn4DRAFT_0613</name>
</gene>